<feature type="domain" description="Fe2OG dioxygenase" evidence="10">
    <location>
        <begin position="208"/>
        <end position="311"/>
    </location>
</feature>
<evidence type="ECO:0000313" key="12">
    <source>
        <dbReference type="Proteomes" id="UP001202328"/>
    </source>
</evidence>
<gene>
    <name evidence="11" type="ORF">MKW98_014919</name>
</gene>
<dbReference type="GO" id="GO:0016706">
    <property type="term" value="F:2-oxoglutarate-dependent dioxygenase activity"/>
    <property type="evidence" value="ECO:0007669"/>
    <property type="project" value="UniProtKB-ARBA"/>
</dbReference>
<evidence type="ECO:0000256" key="8">
    <source>
        <dbReference type="ARBA" id="ARBA00023004"/>
    </source>
</evidence>
<dbReference type="AlphaFoldDB" id="A0AAD4XI25"/>
<dbReference type="InterPro" id="IPR026992">
    <property type="entry name" value="DIOX_N"/>
</dbReference>
<reference evidence="11" key="1">
    <citation type="submission" date="2022-04" db="EMBL/GenBank/DDBJ databases">
        <title>A functionally conserved STORR gene fusion in Papaver species that diverged 16.8 million years ago.</title>
        <authorList>
            <person name="Catania T."/>
        </authorList>
    </citation>
    <scope>NUCLEOTIDE SEQUENCE</scope>
    <source>
        <strain evidence="11">S-188037</strain>
    </source>
</reference>
<dbReference type="FunFam" id="2.60.120.330:FF:000001">
    <property type="entry name" value="Protein SRG1"/>
    <property type="match status" value="1"/>
</dbReference>
<keyword evidence="6" id="KW-0223">Dioxygenase</keyword>
<dbReference type="InterPro" id="IPR044861">
    <property type="entry name" value="IPNS-like_FE2OG_OXY"/>
</dbReference>
<dbReference type="EMBL" id="JAJJMB010009331">
    <property type="protein sequence ID" value="KAI3914312.1"/>
    <property type="molecule type" value="Genomic_DNA"/>
</dbReference>
<dbReference type="GO" id="GO:0097295">
    <property type="term" value="P:morphine biosynthetic process"/>
    <property type="evidence" value="ECO:0007669"/>
    <property type="project" value="UniProtKB-ARBA"/>
</dbReference>
<keyword evidence="12" id="KW-1185">Reference proteome</keyword>
<evidence type="ECO:0000256" key="9">
    <source>
        <dbReference type="RuleBase" id="RU003682"/>
    </source>
</evidence>
<keyword evidence="5 9" id="KW-0479">Metal-binding</keyword>
<dbReference type="Pfam" id="PF03171">
    <property type="entry name" value="2OG-FeII_Oxy"/>
    <property type="match status" value="1"/>
</dbReference>
<sequence>METPKLMKLANGLSVPSVQELAKLPLAEIPSRYVCTEENLMTMNASVIDYVTTVPVIDLQKLLSPELVTGKLELDRLHSACKEWGFFQLVNHGVDALLVDNIKSEIQGFFKLPMSEKMKYGHKDGDEQGFGQHHVVSEDQKLDWADVFSMFMLPAHLRKPHLLPELPLPFRETLESYSSEMNKLFMVLFEMMEKALQVAESKGITKLLEDGMQIMRMNYYPPCPRPDLVIGLTSHSDYSALTILLQLNEVEGLQIRKEERWISVKPLPDAFIINVGDVLEVITNGIYRSVNHRGVVNSTKERVSIATFHDPKLEAEIGPISSLITPETPALFKTGKYADILEQNRSKKLDGKTFLDSMRIMGESTNEYDGTTI</sequence>
<comment type="cofactor">
    <cofactor evidence="2">
        <name>Fe cation</name>
        <dbReference type="ChEBI" id="CHEBI:24875"/>
    </cofactor>
</comment>
<evidence type="ECO:0000256" key="7">
    <source>
        <dbReference type="ARBA" id="ARBA00023002"/>
    </source>
</evidence>
<dbReference type="GO" id="GO:0016740">
    <property type="term" value="F:transferase activity"/>
    <property type="evidence" value="ECO:0007669"/>
    <property type="project" value="UniProtKB-KW"/>
</dbReference>
<evidence type="ECO:0000313" key="11">
    <source>
        <dbReference type="EMBL" id="KAI3914312.1"/>
    </source>
</evidence>
<keyword evidence="4" id="KW-0808">Transferase</keyword>
<dbReference type="InterPro" id="IPR050295">
    <property type="entry name" value="Plant_2OG-oxidoreductases"/>
</dbReference>
<comment type="caution">
    <text evidence="11">The sequence shown here is derived from an EMBL/GenBank/DDBJ whole genome shotgun (WGS) entry which is preliminary data.</text>
</comment>
<keyword evidence="8 9" id="KW-0408">Iron</keyword>
<protein>
    <recommendedName>
        <fullName evidence="10">Fe2OG dioxygenase domain-containing protein</fullName>
    </recommendedName>
</protein>
<evidence type="ECO:0000256" key="6">
    <source>
        <dbReference type="ARBA" id="ARBA00022964"/>
    </source>
</evidence>
<comment type="similarity">
    <text evidence="3 9">Belongs to the iron/ascorbate-dependent oxidoreductase family.</text>
</comment>
<dbReference type="GO" id="GO:0046872">
    <property type="term" value="F:metal ion binding"/>
    <property type="evidence" value="ECO:0007669"/>
    <property type="project" value="UniProtKB-KW"/>
</dbReference>
<comment type="cofactor">
    <cofactor evidence="1">
        <name>L-ascorbate</name>
        <dbReference type="ChEBI" id="CHEBI:38290"/>
    </cofactor>
</comment>
<dbReference type="Proteomes" id="UP001202328">
    <property type="component" value="Unassembled WGS sequence"/>
</dbReference>
<dbReference type="SUPFAM" id="SSF51197">
    <property type="entry name" value="Clavaminate synthase-like"/>
    <property type="match status" value="1"/>
</dbReference>
<organism evidence="11 12">
    <name type="scientific">Papaver atlanticum</name>
    <dbReference type="NCBI Taxonomy" id="357466"/>
    <lineage>
        <taxon>Eukaryota</taxon>
        <taxon>Viridiplantae</taxon>
        <taxon>Streptophyta</taxon>
        <taxon>Embryophyta</taxon>
        <taxon>Tracheophyta</taxon>
        <taxon>Spermatophyta</taxon>
        <taxon>Magnoliopsida</taxon>
        <taxon>Ranunculales</taxon>
        <taxon>Papaveraceae</taxon>
        <taxon>Papaveroideae</taxon>
        <taxon>Papaver</taxon>
    </lineage>
</organism>
<evidence type="ECO:0000259" key="10">
    <source>
        <dbReference type="PROSITE" id="PS51471"/>
    </source>
</evidence>
<dbReference type="Gene3D" id="2.60.120.330">
    <property type="entry name" value="B-lactam Antibiotic, Isopenicillin N Synthase, Chain"/>
    <property type="match status" value="1"/>
</dbReference>
<evidence type="ECO:0000256" key="4">
    <source>
        <dbReference type="ARBA" id="ARBA00022679"/>
    </source>
</evidence>
<name>A0AAD4XI25_9MAGN</name>
<dbReference type="InterPro" id="IPR027443">
    <property type="entry name" value="IPNS-like_sf"/>
</dbReference>
<evidence type="ECO:0000256" key="1">
    <source>
        <dbReference type="ARBA" id="ARBA00001961"/>
    </source>
</evidence>
<evidence type="ECO:0000256" key="2">
    <source>
        <dbReference type="ARBA" id="ARBA00001962"/>
    </source>
</evidence>
<dbReference type="PROSITE" id="PS51471">
    <property type="entry name" value="FE2OG_OXY"/>
    <property type="match status" value="1"/>
</dbReference>
<proteinExistence type="inferred from homology"/>
<accession>A0AAD4XI25</accession>
<dbReference type="PANTHER" id="PTHR47991">
    <property type="entry name" value="OXOGLUTARATE/IRON-DEPENDENT DIOXYGENASE"/>
    <property type="match status" value="1"/>
</dbReference>
<evidence type="ECO:0000256" key="5">
    <source>
        <dbReference type="ARBA" id="ARBA00022723"/>
    </source>
</evidence>
<dbReference type="Pfam" id="PF14226">
    <property type="entry name" value="DIOX_N"/>
    <property type="match status" value="1"/>
</dbReference>
<keyword evidence="7 9" id="KW-0560">Oxidoreductase</keyword>
<dbReference type="InterPro" id="IPR005123">
    <property type="entry name" value="Oxoglu/Fe-dep_dioxygenase_dom"/>
</dbReference>
<evidence type="ECO:0000256" key="3">
    <source>
        <dbReference type="ARBA" id="ARBA00008056"/>
    </source>
</evidence>